<comment type="caution">
    <text evidence="2">The sequence shown here is derived from an EMBL/GenBank/DDBJ whole genome shotgun (WGS) entry which is preliminary data.</text>
</comment>
<sequence length="148" mass="16123">MEGRWCGGSGDSGRRRAVPVADRLDVGRIDRPLHGIRFGDAAGLRRWMDGYLAAALERRSDPAHSADLALIGGLRSVRAVLAGLPAGRLAPDPWFAGFSAFVAEGPPAPRLEELRAPAPRRRRSGTRPAPACASWPETPWPKDEERRR</sequence>
<organism evidence="2 3">
    <name type="scientific">Planomonospora corallina</name>
    <dbReference type="NCBI Taxonomy" id="1806052"/>
    <lineage>
        <taxon>Bacteria</taxon>
        <taxon>Bacillati</taxon>
        <taxon>Actinomycetota</taxon>
        <taxon>Actinomycetes</taxon>
        <taxon>Streptosporangiales</taxon>
        <taxon>Streptosporangiaceae</taxon>
        <taxon>Planomonospora</taxon>
    </lineage>
</organism>
<reference evidence="3" key="1">
    <citation type="journal article" date="2019" name="Int. J. Syst. Evol. Microbiol.">
        <title>The Global Catalogue of Microorganisms (GCM) 10K type strain sequencing project: providing services to taxonomists for standard genome sequencing and annotation.</title>
        <authorList>
            <consortium name="The Broad Institute Genomics Platform"/>
            <consortium name="The Broad Institute Genome Sequencing Center for Infectious Disease"/>
            <person name="Wu L."/>
            <person name="Ma J."/>
        </authorList>
    </citation>
    <scope>NUCLEOTIDE SEQUENCE [LARGE SCALE GENOMIC DNA]</scope>
    <source>
        <strain evidence="3">TBRC 4489</strain>
    </source>
</reference>
<evidence type="ECO:0000313" key="3">
    <source>
        <dbReference type="Proteomes" id="UP001595850"/>
    </source>
</evidence>
<accession>A0ABV8I4U3</accession>
<protein>
    <submittedName>
        <fullName evidence="2">Uncharacterized protein</fullName>
    </submittedName>
</protein>
<name>A0ABV8I4U3_9ACTN</name>
<dbReference type="Proteomes" id="UP001595850">
    <property type="component" value="Unassembled WGS sequence"/>
</dbReference>
<gene>
    <name evidence="2" type="ORF">ACFOWE_13035</name>
</gene>
<feature type="region of interest" description="Disordered" evidence="1">
    <location>
        <begin position="109"/>
        <end position="148"/>
    </location>
</feature>
<dbReference type="EMBL" id="JBHSBM010000016">
    <property type="protein sequence ID" value="MFC4059227.1"/>
    <property type="molecule type" value="Genomic_DNA"/>
</dbReference>
<keyword evidence="3" id="KW-1185">Reference proteome</keyword>
<evidence type="ECO:0000256" key="1">
    <source>
        <dbReference type="SAM" id="MobiDB-lite"/>
    </source>
</evidence>
<dbReference type="RefSeq" id="WP_377287538.1">
    <property type="nucleotide sequence ID" value="NZ_JBHSBM010000016.1"/>
</dbReference>
<evidence type="ECO:0000313" key="2">
    <source>
        <dbReference type="EMBL" id="MFC4059227.1"/>
    </source>
</evidence>
<proteinExistence type="predicted"/>